<keyword evidence="4" id="KW-1185">Reference proteome</keyword>
<keyword evidence="2" id="KW-0812">Transmembrane</keyword>
<reference evidence="3" key="1">
    <citation type="submission" date="2023-06" db="EMBL/GenBank/DDBJ databases">
        <authorList>
            <person name="Delattre M."/>
        </authorList>
    </citation>
    <scope>NUCLEOTIDE SEQUENCE</scope>
    <source>
        <strain evidence="3">AF72</strain>
    </source>
</reference>
<protein>
    <submittedName>
        <fullName evidence="3">Uncharacterized protein</fullName>
    </submittedName>
</protein>
<feature type="compositionally biased region" description="Basic and acidic residues" evidence="1">
    <location>
        <begin position="146"/>
        <end position="159"/>
    </location>
</feature>
<feature type="transmembrane region" description="Helical" evidence="2">
    <location>
        <begin position="15"/>
        <end position="38"/>
    </location>
</feature>
<accession>A0AA36G771</accession>
<keyword evidence="2" id="KW-1133">Transmembrane helix</keyword>
<evidence type="ECO:0000256" key="1">
    <source>
        <dbReference type="SAM" id="MobiDB-lite"/>
    </source>
</evidence>
<comment type="caution">
    <text evidence="3">The sequence shown here is derived from an EMBL/GenBank/DDBJ whole genome shotgun (WGS) entry which is preliminary data.</text>
</comment>
<gene>
    <name evidence="3" type="ORF">MSPICULIGERA_LOCUS20007</name>
</gene>
<feature type="compositionally biased region" description="Low complexity" evidence="1">
    <location>
        <begin position="88"/>
        <end position="98"/>
    </location>
</feature>
<feature type="region of interest" description="Disordered" evidence="1">
    <location>
        <begin position="88"/>
        <end position="128"/>
    </location>
</feature>
<organism evidence="3 4">
    <name type="scientific">Mesorhabditis spiculigera</name>
    <dbReference type="NCBI Taxonomy" id="96644"/>
    <lineage>
        <taxon>Eukaryota</taxon>
        <taxon>Metazoa</taxon>
        <taxon>Ecdysozoa</taxon>
        <taxon>Nematoda</taxon>
        <taxon>Chromadorea</taxon>
        <taxon>Rhabditida</taxon>
        <taxon>Rhabditina</taxon>
        <taxon>Rhabditomorpha</taxon>
        <taxon>Rhabditoidea</taxon>
        <taxon>Rhabditidae</taxon>
        <taxon>Mesorhabditinae</taxon>
        <taxon>Mesorhabditis</taxon>
    </lineage>
</organism>
<keyword evidence="2" id="KW-0472">Membrane</keyword>
<evidence type="ECO:0000313" key="3">
    <source>
        <dbReference type="EMBL" id="CAJ0581854.1"/>
    </source>
</evidence>
<proteinExistence type="predicted"/>
<evidence type="ECO:0000256" key="2">
    <source>
        <dbReference type="SAM" id="Phobius"/>
    </source>
</evidence>
<name>A0AA36G771_9BILA</name>
<sequence length="189" mass="21615">MSMSSQDFVVPSEEIMTSIVLPTILFCIGMVVAMLVGINKCKQWEFDKVVEMRRTRRVVQRITERLREKNFNTIQRARDARRARKLAAQALKNQAAVAPQPNDKVKPKTTAPPLYSEGDAQNCGTSPPPSYEDALLDEFYQECLPEHSRPTCSRRDSTHSRASRRSANSQNSRARQRRRSNYIPTEFVV</sequence>
<evidence type="ECO:0000313" key="4">
    <source>
        <dbReference type="Proteomes" id="UP001177023"/>
    </source>
</evidence>
<dbReference type="AlphaFoldDB" id="A0AA36G771"/>
<feature type="non-terminal residue" evidence="3">
    <location>
        <position position="1"/>
    </location>
</feature>
<dbReference type="Proteomes" id="UP001177023">
    <property type="component" value="Unassembled WGS sequence"/>
</dbReference>
<feature type="region of interest" description="Disordered" evidence="1">
    <location>
        <begin position="146"/>
        <end position="189"/>
    </location>
</feature>
<dbReference type="EMBL" id="CATQJA010002664">
    <property type="protein sequence ID" value="CAJ0581854.1"/>
    <property type="molecule type" value="Genomic_DNA"/>
</dbReference>